<dbReference type="GO" id="GO:0045892">
    <property type="term" value="P:negative regulation of DNA-templated transcription"/>
    <property type="evidence" value="ECO:0007669"/>
    <property type="project" value="InterPro"/>
</dbReference>
<evidence type="ECO:0000313" key="3">
    <source>
        <dbReference type="EMBL" id="CAA3008387.1"/>
    </source>
</evidence>
<feature type="region of interest" description="Disordered" evidence="2">
    <location>
        <begin position="126"/>
        <end position="159"/>
    </location>
</feature>
<gene>
    <name evidence="3" type="ORF">OLEA9_A096198</name>
</gene>
<comment type="caution">
    <text evidence="3">The sequence shown here is derived from an EMBL/GenBank/DDBJ whole genome shotgun (WGS) entry which is preliminary data.</text>
</comment>
<keyword evidence="1" id="KW-0677">Repeat</keyword>
<keyword evidence="4" id="KW-1185">Reference proteome</keyword>
<dbReference type="Proteomes" id="UP000594638">
    <property type="component" value="Unassembled WGS sequence"/>
</dbReference>
<organism evidence="3 4">
    <name type="scientific">Olea europaea subsp. europaea</name>
    <dbReference type="NCBI Taxonomy" id="158383"/>
    <lineage>
        <taxon>Eukaryota</taxon>
        <taxon>Viridiplantae</taxon>
        <taxon>Streptophyta</taxon>
        <taxon>Embryophyta</taxon>
        <taxon>Tracheophyta</taxon>
        <taxon>Spermatophyta</taxon>
        <taxon>Magnoliopsida</taxon>
        <taxon>eudicotyledons</taxon>
        <taxon>Gunneridae</taxon>
        <taxon>Pentapetalae</taxon>
        <taxon>asterids</taxon>
        <taxon>lamiids</taxon>
        <taxon>Lamiales</taxon>
        <taxon>Oleaceae</taxon>
        <taxon>Oleeae</taxon>
        <taxon>Olea</taxon>
    </lineage>
</organism>
<name>A0A8S0TWE3_OLEEU</name>
<proteinExistence type="predicted"/>
<evidence type="ECO:0000313" key="4">
    <source>
        <dbReference type="Proteomes" id="UP000594638"/>
    </source>
</evidence>
<dbReference type="PANTHER" id="PTHR13119:SF12">
    <property type="entry name" value="PROTEIN SUPPRESSOR OF SABLE"/>
    <property type="match status" value="1"/>
</dbReference>
<dbReference type="OrthoDB" id="411372at2759"/>
<reference evidence="3 4" key="1">
    <citation type="submission" date="2019-12" db="EMBL/GenBank/DDBJ databases">
        <authorList>
            <person name="Alioto T."/>
            <person name="Alioto T."/>
            <person name="Gomez Garrido J."/>
        </authorList>
    </citation>
    <scope>NUCLEOTIDE SEQUENCE [LARGE SCALE GENOMIC DNA]</scope>
</reference>
<dbReference type="AlphaFoldDB" id="A0A8S0TWE3"/>
<evidence type="ECO:0000256" key="1">
    <source>
        <dbReference type="ARBA" id="ARBA00022737"/>
    </source>
</evidence>
<dbReference type="Gramene" id="OE9A096198T1">
    <property type="protein sequence ID" value="OE9A096198C1"/>
    <property type="gene ID" value="OE9A096198"/>
</dbReference>
<sequence length="398" mass="43210">MEEVHYVFSAPEGSVWLLEKKKVRDVLHVTMLAQVCVASLMCCISAETLKSCMKGDDCPFDHQLSKYPCNNYTSQGFCTESSCPASNVSKPELKPQQQMMPATKSSFTTSNLTELEVKAPSFLTNSKPNKHLNIHGTSPQNADAKFSSAMDSPGKSVEQHVSHPAQGAAAQAPNGVNFLFHAKSLLGDSSKHKQAGLSVKADVGNNVVCDTRRAVTMLKLTVKPESTVDLVQNTKENAERTSTVASPWGTNFLSFDKGPLNDSSVKNQAGLRPSDGNILLPFVQPKVVTPDSLQIPTKMPSNPFGLSIDPSAAGCSTKKASNVLGFYMVIVHEEIVGREHYRSLFTSSNTELWGPGDMGLTTEKGLDLTIFCAVGSLGTEFKNKSLEEDKWDFIEKDK</sequence>
<dbReference type="PANTHER" id="PTHR13119">
    <property type="entry name" value="ZINC FINGER CCCH DOMAIN-CONTAINING PROTEI"/>
    <property type="match status" value="1"/>
</dbReference>
<dbReference type="GO" id="GO:0003723">
    <property type="term" value="F:RNA binding"/>
    <property type="evidence" value="ECO:0007669"/>
    <property type="project" value="InterPro"/>
</dbReference>
<accession>A0A8S0TWE3</accession>
<dbReference type="EMBL" id="CACTIH010007296">
    <property type="protein sequence ID" value="CAA3008387.1"/>
    <property type="molecule type" value="Genomic_DNA"/>
</dbReference>
<evidence type="ECO:0000256" key="2">
    <source>
        <dbReference type="SAM" id="MobiDB-lite"/>
    </source>
</evidence>
<dbReference type="GO" id="GO:0005634">
    <property type="term" value="C:nucleus"/>
    <property type="evidence" value="ECO:0007669"/>
    <property type="project" value="TreeGrafter"/>
</dbReference>
<protein>
    <submittedName>
        <fullName evidence="3">Uncharacterized protein</fullName>
    </submittedName>
</protein>
<dbReference type="InterPro" id="IPR045124">
    <property type="entry name" value="Su(sable)-like"/>
</dbReference>